<evidence type="ECO:0000313" key="2">
    <source>
        <dbReference type="EMBL" id="KAF8390813.1"/>
    </source>
</evidence>
<organism evidence="2 3">
    <name type="scientific">Tetracentron sinense</name>
    <name type="common">Spur-leaf</name>
    <dbReference type="NCBI Taxonomy" id="13715"/>
    <lineage>
        <taxon>Eukaryota</taxon>
        <taxon>Viridiplantae</taxon>
        <taxon>Streptophyta</taxon>
        <taxon>Embryophyta</taxon>
        <taxon>Tracheophyta</taxon>
        <taxon>Spermatophyta</taxon>
        <taxon>Magnoliopsida</taxon>
        <taxon>Trochodendrales</taxon>
        <taxon>Trochodendraceae</taxon>
        <taxon>Tetracentron</taxon>
    </lineage>
</organism>
<dbReference type="EMBL" id="JABCRI010000017">
    <property type="protein sequence ID" value="KAF8390813.1"/>
    <property type="molecule type" value="Genomic_DNA"/>
</dbReference>
<evidence type="ECO:0000256" key="1">
    <source>
        <dbReference type="SAM" id="MobiDB-lite"/>
    </source>
</evidence>
<feature type="compositionally biased region" description="Acidic residues" evidence="1">
    <location>
        <begin position="17"/>
        <end position="35"/>
    </location>
</feature>
<evidence type="ECO:0000313" key="3">
    <source>
        <dbReference type="Proteomes" id="UP000655225"/>
    </source>
</evidence>
<gene>
    <name evidence="2" type="ORF">HHK36_023112</name>
</gene>
<name>A0A835D4Y9_TETSI</name>
<comment type="caution">
    <text evidence="2">The sequence shown here is derived from an EMBL/GenBank/DDBJ whole genome shotgun (WGS) entry which is preliminary data.</text>
</comment>
<dbReference type="AlphaFoldDB" id="A0A835D4Y9"/>
<keyword evidence="3" id="KW-1185">Reference proteome</keyword>
<dbReference type="Proteomes" id="UP000655225">
    <property type="component" value="Unassembled WGS sequence"/>
</dbReference>
<feature type="region of interest" description="Disordered" evidence="1">
    <location>
        <begin position="1"/>
        <end position="43"/>
    </location>
</feature>
<reference evidence="2 3" key="1">
    <citation type="submission" date="2020-04" db="EMBL/GenBank/DDBJ databases">
        <title>Plant Genome Project.</title>
        <authorList>
            <person name="Zhang R.-G."/>
        </authorList>
    </citation>
    <scope>NUCLEOTIDE SEQUENCE [LARGE SCALE GENOMIC DNA]</scope>
    <source>
        <strain evidence="2">YNK0</strain>
        <tissue evidence="2">Leaf</tissue>
    </source>
</reference>
<proteinExistence type="predicted"/>
<sequence length="367" mass="40702">MTKGISFKNDIEKIVVNEDESSKEESSDSSEDDPDNVLSANEDFGKDDLTEEAFEEDIFAEAFDEVLSVKSLLMKKSASILTPPKHEAFFVLPTEDNDIQMESSSDLVPESLATAKLSMKVVIGEDITGSSSEKVTIPAMEDISGQISFVEETIVEGLNTLGGSDSGDQAIVCSSDVSPLSSSESLEAIIGMYLVSSNFQDLWRKIVKRFSRTDFVLIMGLRFSQEPALPLSVDEQMDNTFVSRHFQTTEVIRKRELVLAFQTCKNDEDAVKFALVMGRGRCKRKGCIYAIMLRRGKHHTTVVARTSRKRLASRPGKIFGLGDCIRIAQLLYSISCLHNLYPLFEATGDPTAKDRRNWKIAEAADIP</sequence>
<accession>A0A835D4Y9</accession>
<protein>
    <submittedName>
        <fullName evidence="2">Uncharacterized protein</fullName>
    </submittedName>
</protein>